<dbReference type="CDD" id="cd07302">
    <property type="entry name" value="CHD"/>
    <property type="match status" value="1"/>
</dbReference>
<proteinExistence type="predicted"/>
<feature type="non-terminal residue" evidence="3">
    <location>
        <position position="481"/>
    </location>
</feature>
<accession>K0T2E8</accession>
<dbReference type="SUPFAM" id="SSF55073">
    <property type="entry name" value="Nucleotide cyclase"/>
    <property type="match status" value="1"/>
</dbReference>
<organism evidence="3 4">
    <name type="scientific">Thalassiosira oceanica</name>
    <name type="common">Marine diatom</name>
    <dbReference type="NCBI Taxonomy" id="159749"/>
    <lineage>
        <taxon>Eukaryota</taxon>
        <taxon>Sar</taxon>
        <taxon>Stramenopiles</taxon>
        <taxon>Ochrophyta</taxon>
        <taxon>Bacillariophyta</taxon>
        <taxon>Coscinodiscophyceae</taxon>
        <taxon>Thalassiosirophycidae</taxon>
        <taxon>Thalassiosirales</taxon>
        <taxon>Thalassiosiraceae</taxon>
        <taxon>Thalassiosira</taxon>
    </lineage>
</organism>
<dbReference type="GO" id="GO:0035556">
    <property type="term" value="P:intracellular signal transduction"/>
    <property type="evidence" value="ECO:0007669"/>
    <property type="project" value="InterPro"/>
</dbReference>
<keyword evidence="4" id="KW-1185">Reference proteome</keyword>
<dbReference type="Pfam" id="PF00211">
    <property type="entry name" value="Guanylate_cyc"/>
    <property type="match status" value="1"/>
</dbReference>
<evidence type="ECO:0000259" key="2">
    <source>
        <dbReference type="PROSITE" id="PS50125"/>
    </source>
</evidence>
<keyword evidence="1" id="KW-0812">Transmembrane</keyword>
<dbReference type="AlphaFoldDB" id="K0T2E8"/>
<protein>
    <recommendedName>
        <fullName evidence="2">Guanylate cyclase domain-containing protein</fullName>
    </recommendedName>
</protein>
<gene>
    <name evidence="3" type="ORF">THAOC_11494</name>
</gene>
<dbReference type="EMBL" id="AGNL01013050">
    <property type="protein sequence ID" value="EJK67466.1"/>
    <property type="molecule type" value="Genomic_DNA"/>
</dbReference>
<comment type="caution">
    <text evidence="3">The sequence shown here is derived from an EMBL/GenBank/DDBJ whole genome shotgun (WGS) entry which is preliminary data.</text>
</comment>
<dbReference type="eggNOG" id="KOG4171">
    <property type="taxonomic scope" value="Eukaryota"/>
</dbReference>
<reference evidence="3 4" key="1">
    <citation type="journal article" date="2012" name="Genome Biol.">
        <title>Genome and low-iron response of an oceanic diatom adapted to chronic iron limitation.</title>
        <authorList>
            <person name="Lommer M."/>
            <person name="Specht M."/>
            <person name="Roy A.S."/>
            <person name="Kraemer L."/>
            <person name="Andreson R."/>
            <person name="Gutowska M.A."/>
            <person name="Wolf J."/>
            <person name="Bergner S.V."/>
            <person name="Schilhabel M.B."/>
            <person name="Klostermeier U.C."/>
            <person name="Beiko R.G."/>
            <person name="Rosenstiel P."/>
            <person name="Hippler M."/>
            <person name="Laroche J."/>
        </authorList>
    </citation>
    <scope>NUCLEOTIDE SEQUENCE [LARGE SCALE GENOMIC DNA]</scope>
    <source>
        <strain evidence="3 4">CCMP1005</strain>
    </source>
</reference>
<dbReference type="PROSITE" id="PS50125">
    <property type="entry name" value="GUANYLATE_CYCLASE_2"/>
    <property type="match status" value="1"/>
</dbReference>
<name>K0T2E8_THAOC</name>
<dbReference type="Gene3D" id="3.30.70.1230">
    <property type="entry name" value="Nucleotide cyclase"/>
    <property type="match status" value="1"/>
</dbReference>
<evidence type="ECO:0000313" key="4">
    <source>
        <dbReference type="Proteomes" id="UP000266841"/>
    </source>
</evidence>
<dbReference type="PANTHER" id="PTHR43081:SF1">
    <property type="entry name" value="ADENYLATE CYCLASE, TERMINAL-DIFFERENTIATION SPECIFIC"/>
    <property type="match status" value="1"/>
</dbReference>
<dbReference type="InterPro" id="IPR001054">
    <property type="entry name" value="A/G_cyclase"/>
</dbReference>
<feature type="domain" description="Guanylate cyclase" evidence="2">
    <location>
        <begin position="334"/>
        <end position="481"/>
    </location>
</feature>
<sequence length="481" mass="53957">MHIDNSPEISLRVLLPLLLILERKFGSDQEAGRRVGIIDDSLSYYALRQRSVDDLWVSVKYVLELDRLVFLNLYGLKEPPPRDDSRWQLWRDAGALAVEREGLGSVVYPILKAFGSPGMMYRNMKFATLKSNRVLNACVVDSGNGWVELSFKPNHPDAYVEGHEFCLNRIGCLEAMPLIWGLERAHVEHTICMHDPTNPSAECRYVIRFDERRFHGVTLCFLGLAMCLLLAVHIIPLSPEVSLGIGALVFLSIDGWRRTISLSWAHKRERQQTRDLISMYDKRYMDLWRESEELRRLTLDNRNLASFVPPSLFDQLQLRRDDSPQLGGSERHATIVFVDIRNYSTIAERLNPAETLNVLNVCFSGWVKDVQNHGGTVLEFLGDGMLAVFGAPDDLPSHPTQAVRCLKAMVQTMDKINSSLGLNFATKALPRSLAAGAHVTRTQLELPSNLGFRGGVHTGMVVAGNLGSATQMKYAVVGDTV</sequence>
<dbReference type="GO" id="GO:0009190">
    <property type="term" value="P:cyclic nucleotide biosynthetic process"/>
    <property type="evidence" value="ECO:0007669"/>
    <property type="project" value="InterPro"/>
</dbReference>
<dbReference type="InterPro" id="IPR029787">
    <property type="entry name" value="Nucleotide_cyclase"/>
</dbReference>
<dbReference type="Proteomes" id="UP000266841">
    <property type="component" value="Unassembled WGS sequence"/>
</dbReference>
<evidence type="ECO:0000313" key="3">
    <source>
        <dbReference type="EMBL" id="EJK67466.1"/>
    </source>
</evidence>
<feature type="transmembrane region" description="Helical" evidence="1">
    <location>
        <begin position="214"/>
        <end position="235"/>
    </location>
</feature>
<keyword evidence="1" id="KW-0472">Membrane</keyword>
<dbReference type="PANTHER" id="PTHR43081">
    <property type="entry name" value="ADENYLATE CYCLASE, TERMINAL-DIFFERENTIATION SPECIFIC-RELATED"/>
    <property type="match status" value="1"/>
</dbReference>
<dbReference type="InterPro" id="IPR050697">
    <property type="entry name" value="Adenylyl/Guanylyl_Cyclase_3/4"/>
</dbReference>
<evidence type="ECO:0000256" key="1">
    <source>
        <dbReference type="SAM" id="Phobius"/>
    </source>
</evidence>
<keyword evidence="1" id="KW-1133">Transmembrane helix</keyword>
<dbReference type="OrthoDB" id="10258068at2759"/>